<keyword evidence="2" id="KW-1185">Reference proteome</keyword>
<sequence length="166" mass="18784">MYLDLTSIKNDKNVVLEFAEKINLNALGESFGNFTSEKPFLITGTVQNTNDGFYLKGKITGVVHTKCSLCLNNIELKVDLFVERLYKLVADEDSYALVDFKINLDELVFEETVLNLPLKPVCHHNCKGLCPICGENLNERECSCTQEEIDIRLLPLKQLLEKQKGV</sequence>
<dbReference type="PANTHER" id="PTHR34374:SF1">
    <property type="entry name" value="LARGE RIBOSOMAL RNA SUBUNIT ACCUMULATION PROTEIN YCED HOMOLOG 1, CHLOROPLASTIC"/>
    <property type="match status" value="1"/>
</dbReference>
<dbReference type="RefSeq" id="WP_075865170.1">
    <property type="nucleotide sequence ID" value="NZ_BDJL01000030.1"/>
</dbReference>
<dbReference type="AlphaFoldDB" id="A0A1L8D1G3"/>
<protein>
    <recommendedName>
        <fullName evidence="3">DNA-binding protein</fullName>
    </recommendedName>
</protein>
<dbReference type="PANTHER" id="PTHR34374">
    <property type="entry name" value="LARGE RIBOSOMAL RNA SUBUNIT ACCUMULATION PROTEIN YCED HOMOLOG 1, CHLOROPLASTIC"/>
    <property type="match status" value="1"/>
</dbReference>
<evidence type="ECO:0000313" key="2">
    <source>
        <dbReference type="Proteomes" id="UP000187338"/>
    </source>
</evidence>
<comment type="caution">
    <text evidence="1">The sequence shown here is derived from an EMBL/GenBank/DDBJ whole genome shotgun (WGS) entry which is preliminary data.</text>
</comment>
<accession>A0A1L8D1G3</accession>
<organism evidence="1 2">
    <name type="scientific">Carboxydothermus islandicus</name>
    <dbReference type="NCBI Taxonomy" id="661089"/>
    <lineage>
        <taxon>Bacteria</taxon>
        <taxon>Bacillati</taxon>
        <taxon>Bacillota</taxon>
        <taxon>Clostridia</taxon>
        <taxon>Thermoanaerobacterales</taxon>
        <taxon>Thermoanaerobacteraceae</taxon>
        <taxon>Carboxydothermus</taxon>
    </lineage>
</organism>
<dbReference type="Pfam" id="PF02620">
    <property type="entry name" value="YceD"/>
    <property type="match status" value="1"/>
</dbReference>
<reference evidence="2" key="1">
    <citation type="submission" date="2016-12" db="EMBL/GenBank/DDBJ databases">
        <title>Draft Genome Sequences od Carboxydothermus pertinax and islandicus, Hydrogenogenic Carboxydotrophic Bacteria.</title>
        <authorList>
            <person name="Fukuyama Y."/>
            <person name="Ohmae K."/>
            <person name="Yoneda Y."/>
            <person name="Yoshida T."/>
            <person name="Sako Y."/>
        </authorList>
    </citation>
    <scope>NUCLEOTIDE SEQUENCE [LARGE SCALE GENOMIC DNA]</scope>
    <source>
        <strain evidence="2">SET</strain>
    </source>
</reference>
<dbReference type="InterPro" id="IPR003772">
    <property type="entry name" value="YceD"/>
</dbReference>
<proteinExistence type="predicted"/>
<dbReference type="OrthoDB" id="9790372at2"/>
<evidence type="ECO:0008006" key="3">
    <source>
        <dbReference type="Google" id="ProtNLM"/>
    </source>
</evidence>
<name>A0A1L8D1G3_9THEO</name>
<dbReference type="Proteomes" id="UP000187338">
    <property type="component" value="Unassembled WGS sequence"/>
</dbReference>
<dbReference type="EMBL" id="BDJL01000030">
    <property type="protein sequence ID" value="GAV24998.1"/>
    <property type="molecule type" value="Genomic_DNA"/>
</dbReference>
<evidence type="ECO:0000313" key="1">
    <source>
        <dbReference type="EMBL" id="GAV24998.1"/>
    </source>
</evidence>
<gene>
    <name evidence="1" type="ORF">ciss_09310</name>
</gene>
<dbReference type="STRING" id="661089.ciss_09310"/>